<keyword evidence="9" id="KW-0130">Cell adhesion</keyword>
<feature type="domain" description="EGF-like" evidence="15">
    <location>
        <begin position="1510"/>
        <end position="1550"/>
    </location>
</feature>
<keyword evidence="7" id="KW-0677">Repeat</keyword>
<feature type="repeat" description="LDL-receptor class B" evidence="14">
    <location>
        <begin position="381"/>
        <end position="423"/>
    </location>
</feature>
<evidence type="ECO:0000313" key="19">
    <source>
        <dbReference type="Proteomes" id="UP001634394"/>
    </source>
</evidence>
<dbReference type="GO" id="GO:0016020">
    <property type="term" value="C:membrane"/>
    <property type="evidence" value="ECO:0007669"/>
    <property type="project" value="UniProtKB-SubCell"/>
</dbReference>
<feature type="repeat" description="LDL-receptor class B" evidence="14">
    <location>
        <begin position="29"/>
        <end position="72"/>
    </location>
</feature>
<feature type="domain" description="EGF-like" evidence="15">
    <location>
        <begin position="2149"/>
        <end position="2189"/>
    </location>
</feature>
<dbReference type="PROSITE" id="PS50026">
    <property type="entry name" value="EGF_3"/>
    <property type="match status" value="8"/>
</dbReference>
<dbReference type="Pfam" id="PF06119">
    <property type="entry name" value="NIDO"/>
    <property type="match status" value="1"/>
</dbReference>
<dbReference type="InterPro" id="IPR018097">
    <property type="entry name" value="EGF_Ca-bd_CS"/>
</dbReference>
<evidence type="ECO:0000256" key="10">
    <source>
        <dbReference type="ARBA" id="ARBA00023136"/>
    </source>
</evidence>
<evidence type="ECO:0000256" key="7">
    <source>
        <dbReference type="ARBA" id="ARBA00022737"/>
    </source>
</evidence>
<dbReference type="PROSITE" id="PS51233">
    <property type="entry name" value="VWFD"/>
    <property type="match status" value="1"/>
</dbReference>
<dbReference type="InterPro" id="IPR000033">
    <property type="entry name" value="LDLR_classB_rpt"/>
</dbReference>
<dbReference type="FunFam" id="2.10.25.10:FF:000125">
    <property type="entry name" value="Neurogenic locus notch protein-like"/>
    <property type="match status" value="1"/>
</dbReference>
<dbReference type="PROSITE" id="PS00022">
    <property type="entry name" value="EGF_1"/>
    <property type="match status" value="2"/>
</dbReference>
<feature type="domain" description="EGF-like" evidence="15">
    <location>
        <begin position="600"/>
        <end position="636"/>
    </location>
</feature>
<dbReference type="SMART" id="SM00216">
    <property type="entry name" value="VWD"/>
    <property type="match status" value="1"/>
</dbReference>
<name>A0ABD3TLW8_SINWO</name>
<dbReference type="PROSITE" id="PS01187">
    <property type="entry name" value="EGF_CA"/>
    <property type="match status" value="7"/>
</dbReference>
<evidence type="ECO:0000256" key="9">
    <source>
        <dbReference type="ARBA" id="ARBA00022889"/>
    </source>
</evidence>
<dbReference type="InterPro" id="IPR026823">
    <property type="entry name" value="cEGF"/>
</dbReference>
<dbReference type="FunFam" id="2.10.25.10:FF:000005">
    <property type="entry name" value="Fibrillin 2"/>
    <property type="match status" value="1"/>
</dbReference>
<dbReference type="InterPro" id="IPR001881">
    <property type="entry name" value="EGF-like_Ca-bd_dom"/>
</dbReference>
<dbReference type="EMBL" id="JBJQND010000018">
    <property type="protein sequence ID" value="KAL3837616.1"/>
    <property type="molecule type" value="Genomic_DNA"/>
</dbReference>
<evidence type="ECO:0000259" key="15">
    <source>
        <dbReference type="PROSITE" id="PS50026"/>
    </source>
</evidence>
<reference evidence="18 19" key="1">
    <citation type="submission" date="2024-11" db="EMBL/GenBank/DDBJ databases">
        <title>Chromosome-level genome assembly of the freshwater bivalve Anodonta woodiana.</title>
        <authorList>
            <person name="Chen X."/>
        </authorList>
    </citation>
    <scope>NUCLEOTIDE SEQUENCE [LARGE SCALE GENOMIC DNA]</scope>
    <source>
        <strain evidence="18">MN2024</strain>
        <tissue evidence="18">Gills</tissue>
    </source>
</reference>
<dbReference type="FunFam" id="2.10.25.10:FF:000002">
    <property type="entry name" value="Latent-transforming growth factor beta-binding protein 3"/>
    <property type="match status" value="1"/>
</dbReference>
<sequence length="2323" mass="258881">MDIVSYTYINIPIYNSSYPNAIDYDPNAEVMFWTDWNFRQINYGSIYGNNQKTLRGVNTNGAPNGIAVDLISRLLFYTDRGQNIIAVISLDDNVTKTVISDDLNTPQAIVTDHSNGTIYWSSLNKIEKSNYDGTSRQEVINTGLGANVDLAVDINVGVMYWCHYNTRKIEQSNVDGSNRQVLYQDQTAIYRCSIALHQSYLYYIDSSQSVLMRISTNGSGMTSVGPSISHYVLDIHAYSNISKNQGINGCSNGRGGCSHFCFPKPGGFKVCDCPDDMTLEPDGLSCGMYILPETFLLILDQNYRDIYLMDIRTYKYITIELKYIYNPYALTYDPRDRNIYWTDTRFSQIVSVSIDGHIPRTVRQLNRSSTPIGIAVDALSRLLFYADYNNQIIAILSLDGSMHKIIITNTNGYPSAIAIDPINGTIFWTAWGITSKIERSNYDGTNRQEIINSGLANPNGLTLDIRAGVLYWCDYSTYKIERSNVDGTNRQLIYQEQGSNFYKIALHQSHLYIRGYRQRQSLMRIRTDGGNLTLVGPSQLGYNSDMWLHSNESGSLGSNGCSSRNGGCSHFCFPRPDGLKMCDCPDGLTLRSDGHTCRSFDDVCGDQPCKNGAVCTNIYGSYICNCPRGWQGQNCSSDIDECSDNPCQNSGTCTNTDGSYMCNCSRGWLGQNCSDGILFTFGEDANDTELKAKDDACSEPITTLPVPIFGSKYDKLYVCTNGLVSFRGEYTNPNPSADADAYSEYSFVAPYYTDLDTGRVNNSGKVYYQLYDVLRNKDLLNNTNVIKTQIRVQELNETQPFNATMILIATWYKNSPYPADKRNNESASFQMVLTTDGYSTFVMYVYFPGEMQLRQDNVFIGYHFKTGEFKRHLISFTSQAANIDMHVDTNGLTGLIVYRLTSQESSLSNFDIQCLEWFEANQDQKDEYNRTLDAMPDCPCNSRWITYDPWFSVPQQIVFNNVNTSCMGIAPSLKFSPHGKVCCFDNSTGGWLSDAPRAGGFLKFNPSTHTKDFESEDVRMKQICCEMSSYCYLYYALRPVGKCYTNFPYEFALSWGDPHIKTLDSKTYTFNGWGEFTLISLQTENASFILQGRTEKARSKNGTLSDATIFTAFAAKDSNNASIHVEMSAERNGTYVYGNGMDYSKALAEKDNNFFFLTETLAIARAKGETTLRIVFPSTGPISLNVSVSAEMLTIAVTLPPIFKNKTKGLLGNYDDDPNNDFIFPNGTVLDGNATERTLFNYGISWSIDASESVFIYSRGKSHTDFDHKNFTPKFFDEATPEQINSATKYCDTNAECVYDFIMTSSELVASNTVTVQKIAGNITMEVSNQIPSLSFDGNRTLNVTNNQTISLTFKANDDGPVTFRIETNTVDAQFVYRDDRTAVLNFTLGSRDNHCDLSVTAVDAQGFYAPPVRLDLIICDGCSRQGKCDLSTFQTDSETCSFRKAKCICEPYWEGSRCELDFYGCRGSPCSLNRSCTDVNAYVHKATGVAFNCSQCPQGYLKDGNKCLDIDECNETTARCNQKCVNTIGSFSCECDEGFALSTDRRTCDDIDECERHLDNCEQICTNGVGNFTCGCLPGFAYNVTMNICIRTAVPDVCDGRAIDCSQTAGCTSINGTAICFCQKGFQLSNQGTKCIDSDECVSNPCSQICHNFYGGFSCHCFQGYELEKDNRTCVECKYPKYGNYCQETCNCGTHGVQCHHVKGCKCESGWQGNECQQDIDECTQTPNICSDPYSICTNLAGTYTCQCVNGFKKTDSGRCQDIDECSDPNWNNCSQLCSNTLRGFTCGCRHGYQLNQTDRYKCIDVDECTKGTSGCEQICVNTPGLYNCYCEYGYKLRTDRKTCEKETDVCAKIGNINCSQICLVENKKPTCLCQQGYFLDTDNKTCKDINECEKNTSCSQPGNCVNMNGSFSCYCNDGYRLDNDGVTCRECDEFHYGNNCNNTCNCGIGSKICDKLEGCICKPGWQGPRCETDINECLLNNSLCPGKHQTCINTAGSYLCICQNGYIRESNISVDCMDVNECDDPVLNICDQNCTNTNGSYSCTCNEGFKWQDNRCVDINECEGSNNCQHICDNLQGSYRCLCYTGFKVDVDNTTECKPCGNNTYAAGCSEICQCFHNNAVNETQTCDHVNGTCICKAGWEGRCDRDIDECTRNPQICRGTLNSGCHNTIGGYACSCFRGYVRQRNQCIPGGENVVVMAVKLDVALGNGVNLNVTTTYEYFSNAAKTTLVEFYRQRMMEKLKRIEIISLASGSLTIVYNIYILNTQDVAGTLTLTNVELASSASIMFDNTSTAILDVRVAGIKSMAKIPSYVEYDTSLHKH</sequence>
<dbReference type="PANTHER" id="PTHR24050:SF28">
    <property type="entry name" value="UROMODULIN-LIKE"/>
    <property type="match status" value="1"/>
</dbReference>
<dbReference type="Pfam" id="PF12662">
    <property type="entry name" value="cEGF"/>
    <property type="match status" value="1"/>
</dbReference>
<dbReference type="SMART" id="SM00179">
    <property type="entry name" value="EGF_CA"/>
    <property type="match status" value="13"/>
</dbReference>
<evidence type="ECO:0000256" key="4">
    <source>
        <dbReference type="ARBA" id="ARBA00022530"/>
    </source>
</evidence>
<dbReference type="SUPFAM" id="SSF57184">
    <property type="entry name" value="Growth factor receptor domain"/>
    <property type="match status" value="4"/>
</dbReference>
<feature type="domain" description="EGF-like" evidence="15">
    <location>
        <begin position="1890"/>
        <end position="1931"/>
    </location>
</feature>
<accession>A0ABD3TLW8</accession>
<evidence type="ECO:0000256" key="11">
    <source>
        <dbReference type="ARBA" id="ARBA00023157"/>
    </source>
</evidence>
<comment type="similarity">
    <text evidence="3">Belongs to the fibulin family.</text>
</comment>
<evidence type="ECO:0000256" key="1">
    <source>
        <dbReference type="ARBA" id="ARBA00004302"/>
    </source>
</evidence>
<keyword evidence="6" id="KW-0732">Signal</keyword>
<dbReference type="InterPro" id="IPR000742">
    <property type="entry name" value="EGF"/>
</dbReference>
<comment type="subcellular location">
    <subcellularLocation>
        <location evidence="2">Membrane</location>
    </subcellularLocation>
    <subcellularLocation>
        <location evidence="1">Secreted</location>
        <location evidence="1">Extracellular space</location>
        <location evidence="1">Extracellular matrix</location>
        <location evidence="1">Basement membrane</location>
    </subcellularLocation>
</comment>
<keyword evidence="5 13" id="KW-0245">EGF-like domain</keyword>
<feature type="domain" description="VWFD" evidence="17">
    <location>
        <begin position="1050"/>
        <end position="1254"/>
    </location>
</feature>
<evidence type="ECO:0000259" key="16">
    <source>
        <dbReference type="PROSITE" id="PS50856"/>
    </source>
</evidence>
<evidence type="ECO:0000259" key="17">
    <source>
        <dbReference type="PROSITE" id="PS51233"/>
    </source>
</evidence>
<feature type="disulfide bond" evidence="13">
    <location>
        <begin position="626"/>
        <end position="635"/>
    </location>
</feature>
<dbReference type="FunFam" id="2.10.25.10:FF:000173">
    <property type="entry name" value="Neurogenic locus notch protein 2"/>
    <property type="match status" value="1"/>
</dbReference>
<dbReference type="PANTHER" id="PTHR24050">
    <property type="entry name" value="PA14 DOMAIN-CONTAINING PROTEIN"/>
    <property type="match status" value="1"/>
</dbReference>
<feature type="domain" description="AMOP" evidence="16">
    <location>
        <begin position="906"/>
        <end position="1038"/>
    </location>
</feature>
<feature type="disulfide bond" evidence="13">
    <location>
        <begin position="664"/>
        <end position="673"/>
    </location>
</feature>
<comment type="caution">
    <text evidence="18">The sequence shown here is derived from an EMBL/GenBank/DDBJ whole genome shotgun (WGS) entry which is preliminary data.</text>
</comment>
<dbReference type="InterPro" id="IPR052235">
    <property type="entry name" value="Nephronectin_domain"/>
</dbReference>
<keyword evidence="12" id="KW-0325">Glycoprotein</keyword>
<evidence type="ECO:0000256" key="6">
    <source>
        <dbReference type="ARBA" id="ARBA00022729"/>
    </source>
</evidence>
<keyword evidence="4" id="KW-0964">Secreted</keyword>
<feature type="domain" description="EGF-like" evidence="15">
    <location>
        <begin position="638"/>
        <end position="674"/>
    </location>
</feature>
<feature type="repeat" description="LDL-receptor class B" evidence="14">
    <location>
        <begin position="424"/>
        <end position="467"/>
    </location>
</feature>
<feature type="repeat" description="LDL-receptor class B" evidence="14">
    <location>
        <begin position="337"/>
        <end position="380"/>
    </location>
</feature>
<keyword evidence="19" id="KW-1185">Reference proteome</keyword>
<dbReference type="Pfam" id="PF14670">
    <property type="entry name" value="FXa_inhibition"/>
    <property type="match status" value="2"/>
</dbReference>
<dbReference type="PROSITE" id="PS01186">
    <property type="entry name" value="EGF_2"/>
    <property type="match status" value="10"/>
</dbReference>
<evidence type="ECO:0000313" key="18">
    <source>
        <dbReference type="EMBL" id="KAL3837616.1"/>
    </source>
</evidence>
<dbReference type="InterPro" id="IPR001846">
    <property type="entry name" value="VWF_type-D"/>
</dbReference>
<dbReference type="InterPro" id="IPR003886">
    <property type="entry name" value="NIDO_dom"/>
</dbReference>
<keyword evidence="4" id="KW-0272">Extracellular matrix</keyword>
<dbReference type="SMART" id="SM00135">
    <property type="entry name" value="LY"/>
    <property type="match status" value="9"/>
</dbReference>
<feature type="repeat" description="LDL-receptor class B" evidence="14">
    <location>
        <begin position="468"/>
        <end position="510"/>
    </location>
</feature>
<keyword evidence="10" id="KW-0472">Membrane</keyword>
<dbReference type="InterPro" id="IPR049883">
    <property type="entry name" value="NOTCH1_EGF-like"/>
</dbReference>
<dbReference type="SUPFAM" id="SSF57196">
    <property type="entry name" value="EGF/Laminin"/>
    <property type="match status" value="4"/>
</dbReference>
<dbReference type="InterPro" id="IPR005533">
    <property type="entry name" value="AMOP_dom"/>
</dbReference>
<dbReference type="FunFam" id="2.120.10.30:FF:000241">
    <property type="entry name" value="Low-density lipoprotein receptor-related protein 6"/>
    <property type="match status" value="2"/>
</dbReference>
<protein>
    <submittedName>
        <fullName evidence="18">Uncharacterized protein</fullName>
    </submittedName>
</protein>
<dbReference type="PROSITE" id="PS50856">
    <property type="entry name" value="AMOP"/>
    <property type="match status" value="1"/>
</dbReference>
<dbReference type="Gene3D" id="2.10.25.10">
    <property type="entry name" value="Laminin"/>
    <property type="match status" value="15"/>
</dbReference>
<dbReference type="CDD" id="cd00054">
    <property type="entry name" value="EGF_CA"/>
    <property type="match status" value="10"/>
</dbReference>
<dbReference type="Pfam" id="PF00058">
    <property type="entry name" value="Ldl_recept_b"/>
    <property type="match status" value="2"/>
</dbReference>
<dbReference type="SUPFAM" id="SSF63825">
    <property type="entry name" value="YWTD domain"/>
    <property type="match status" value="2"/>
</dbReference>
<dbReference type="GO" id="GO:0005604">
    <property type="term" value="C:basement membrane"/>
    <property type="evidence" value="ECO:0007669"/>
    <property type="project" value="UniProtKB-SubCell"/>
</dbReference>
<dbReference type="InterPro" id="IPR009030">
    <property type="entry name" value="Growth_fac_rcpt_cys_sf"/>
</dbReference>
<feature type="repeat" description="LDL-receptor class B" evidence="14">
    <location>
        <begin position="157"/>
        <end position="200"/>
    </location>
</feature>
<evidence type="ECO:0000256" key="14">
    <source>
        <dbReference type="PROSITE-ProRule" id="PRU00461"/>
    </source>
</evidence>
<dbReference type="SMART" id="SM00181">
    <property type="entry name" value="EGF"/>
    <property type="match status" value="21"/>
</dbReference>
<dbReference type="Pfam" id="PF00008">
    <property type="entry name" value="EGF"/>
    <property type="match status" value="1"/>
</dbReference>
<feature type="domain" description="EGF-like" evidence="15">
    <location>
        <begin position="1638"/>
        <end position="1676"/>
    </location>
</feature>
<evidence type="ECO:0000256" key="13">
    <source>
        <dbReference type="PROSITE-ProRule" id="PRU00076"/>
    </source>
</evidence>
<feature type="disulfide bond" evidence="13">
    <location>
        <begin position="2160"/>
        <end position="2177"/>
    </location>
</feature>
<evidence type="ECO:0000256" key="2">
    <source>
        <dbReference type="ARBA" id="ARBA00004370"/>
    </source>
</evidence>
<gene>
    <name evidence="18" type="ORF">ACJMK2_022962</name>
</gene>
<keyword evidence="8" id="KW-0084">Basement membrane</keyword>
<dbReference type="Pfam" id="PF07645">
    <property type="entry name" value="EGF_CA"/>
    <property type="match status" value="11"/>
</dbReference>
<dbReference type="FunFam" id="2.10.25.10:FF:000119">
    <property type="entry name" value="vitamin K-dependent protein S"/>
    <property type="match status" value="1"/>
</dbReference>
<organism evidence="18 19">
    <name type="scientific">Sinanodonta woodiana</name>
    <name type="common">Chinese pond mussel</name>
    <name type="synonym">Anodonta woodiana</name>
    <dbReference type="NCBI Taxonomy" id="1069815"/>
    <lineage>
        <taxon>Eukaryota</taxon>
        <taxon>Metazoa</taxon>
        <taxon>Spiralia</taxon>
        <taxon>Lophotrochozoa</taxon>
        <taxon>Mollusca</taxon>
        <taxon>Bivalvia</taxon>
        <taxon>Autobranchia</taxon>
        <taxon>Heteroconchia</taxon>
        <taxon>Palaeoheterodonta</taxon>
        <taxon>Unionida</taxon>
        <taxon>Unionoidea</taxon>
        <taxon>Unionidae</taxon>
        <taxon>Unioninae</taxon>
        <taxon>Sinanodonta</taxon>
    </lineage>
</organism>
<feature type="domain" description="EGF-like" evidence="15">
    <location>
        <begin position="1975"/>
        <end position="2011"/>
    </location>
</feature>
<feature type="domain" description="EGF-like" evidence="15">
    <location>
        <begin position="1720"/>
        <end position="1762"/>
    </location>
</feature>
<dbReference type="InterPro" id="IPR011042">
    <property type="entry name" value="6-blade_b-propeller_TolB-like"/>
</dbReference>
<dbReference type="SMART" id="SM00539">
    <property type="entry name" value="NIDO"/>
    <property type="match status" value="1"/>
</dbReference>
<dbReference type="Proteomes" id="UP001634394">
    <property type="component" value="Unassembled WGS sequence"/>
</dbReference>
<dbReference type="PROSITE" id="PS00010">
    <property type="entry name" value="ASX_HYDROXYL"/>
    <property type="match status" value="10"/>
</dbReference>
<evidence type="ECO:0000256" key="5">
    <source>
        <dbReference type="ARBA" id="ARBA00022536"/>
    </source>
</evidence>
<evidence type="ECO:0000256" key="12">
    <source>
        <dbReference type="ARBA" id="ARBA00023180"/>
    </source>
</evidence>
<feature type="repeat" description="LDL-receptor class B" evidence="14">
    <location>
        <begin position="116"/>
        <end position="156"/>
    </location>
</feature>
<proteinExistence type="inferred from homology"/>
<dbReference type="PROSITE" id="PS51120">
    <property type="entry name" value="LDLRB"/>
    <property type="match status" value="7"/>
</dbReference>
<keyword evidence="11 13" id="KW-1015">Disulfide bond</keyword>
<evidence type="ECO:0000256" key="8">
    <source>
        <dbReference type="ARBA" id="ARBA00022869"/>
    </source>
</evidence>
<dbReference type="GO" id="GO:0007155">
    <property type="term" value="P:cell adhesion"/>
    <property type="evidence" value="ECO:0007669"/>
    <property type="project" value="UniProtKB-KW"/>
</dbReference>
<comment type="caution">
    <text evidence="13">Lacks conserved residue(s) required for the propagation of feature annotation.</text>
</comment>
<dbReference type="Gene3D" id="2.120.10.30">
    <property type="entry name" value="TolB, C-terminal domain"/>
    <property type="match status" value="2"/>
</dbReference>
<dbReference type="InterPro" id="IPR000152">
    <property type="entry name" value="EGF-type_Asp/Asn_hydroxyl_site"/>
</dbReference>
<evidence type="ECO:0000256" key="3">
    <source>
        <dbReference type="ARBA" id="ARBA00006127"/>
    </source>
</evidence>